<dbReference type="AlphaFoldDB" id="A0A2C6DRP6"/>
<dbReference type="EMBL" id="PDDX01000001">
    <property type="protein sequence ID" value="PHI31135.1"/>
    <property type="molecule type" value="Genomic_DNA"/>
</dbReference>
<accession>A0A2C6DRP6</accession>
<evidence type="ECO:0000313" key="1">
    <source>
        <dbReference type="EMBL" id="PHI31135.1"/>
    </source>
</evidence>
<name>A0A2C6DRP6_9GAMM</name>
<evidence type="ECO:0000313" key="2">
    <source>
        <dbReference type="EMBL" id="VFS51382.1"/>
    </source>
</evidence>
<reference evidence="3" key="1">
    <citation type="submission" date="2017-09" db="EMBL/GenBank/DDBJ databases">
        <title>FDA dAtabase for Regulatory Grade micrObial Sequences (FDA-ARGOS): Supporting development and validation of Infectious Disease Dx tests.</title>
        <authorList>
            <person name="Minogue T."/>
            <person name="Wolcott M."/>
            <person name="Wasieloski L."/>
            <person name="Aguilar W."/>
            <person name="Moore D."/>
            <person name="Tallon L."/>
            <person name="Sadzewicz L."/>
            <person name="Ott S."/>
            <person name="Zhao X."/>
            <person name="Nagaraj S."/>
            <person name="Vavikolanu K."/>
            <person name="Aluvathingal J."/>
            <person name="Nadendla S."/>
            <person name="Sichtig H."/>
        </authorList>
    </citation>
    <scope>NUCLEOTIDE SEQUENCE [LARGE SCALE GENOMIC DNA]</scope>
    <source>
        <strain evidence="3">FDAARGOS_387</strain>
    </source>
</reference>
<dbReference type="STRING" id="1111728.GCA_000427805_01584"/>
<dbReference type="Proteomes" id="UP000373449">
    <property type="component" value="Unassembled WGS sequence"/>
</dbReference>
<dbReference type="RefSeq" id="WP_029094590.1">
    <property type="nucleotide sequence ID" value="NZ_CAADJA010000002.1"/>
</dbReference>
<evidence type="ECO:0000313" key="4">
    <source>
        <dbReference type="Proteomes" id="UP000373449"/>
    </source>
</evidence>
<dbReference type="OrthoDB" id="6638415at2"/>
<proteinExistence type="predicted"/>
<dbReference type="EMBL" id="CAADJA010000002">
    <property type="protein sequence ID" value="VFS51382.1"/>
    <property type="molecule type" value="Genomic_DNA"/>
</dbReference>
<organism evidence="1 3">
    <name type="scientific">Budvicia aquatica</name>
    <dbReference type="NCBI Taxonomy" id="82979"/>
    <lineage>
        <taxon>Bacteria</taxon>
        <taxon>Pseudomonadati</taxon>
        <taxon>Pseudomonadota</taxon>
        <taxon>Gammaproteobacteria</taxon>
        <taxon>Enterobacterales</taxon>
        <taxon>Budviciaceae</taxon>
        <taxon>Budvicia</taxon>
    </lineage>
</organism>
<keyword evidence="3" id="KW-1185">Reference proteome</keyword>
<reference evidence="2 4" key="3">
    <citation type="submission" date="2019-03" db="EMBL/GenBank/DDBJ databases">
        <authorList>
            <consortium name="Pathogen Informatics"/>
        </authorList>
    </citation>
    <scope>NUCLEOTIDE SEQUENCE [LARGE SCALE GENOMIC DNA]</scope>
    <source>
        <strain evidence="2 4">NCTC12282</strain>
    </source>
</reference>
<protein>
    <submittedName>
        <fullName evidence="1">Uncharacterized protein</fullName>
    </submittedName>
</protein>
<dbReference type="Proteomes" id="UP000224974">
    <property type="component" value="Unassembled WGS sequence"/>
</dbReference>
<gene>
    <name evidence="1" type="ORF">CRN84_18225</name>
    <name evidence="2" type="ORF">NCTC12282_05025</name>
</gene>
<evidence type="ECO:0000313" key="3">
    <source>
        <dbReference type="Proteomes" id="UP000224974"/>
    </source>
</evidence>
<reference evidence="1" key="2">
    <citation type="submission" date="2017-09" db="EMBL/GenBank/DDBJ databases">
        <title>FDA dAtabase for Regulatory Grade micrObial Sequences (FDA-ARGOS): Supporting development and validation of Infectious Disease Dx tests.</title>
        <authorList>
            <person name="Minogue T."/>
            <person name="Wolcott M."/>
            <person name="Wasieloski L."/>
            <person name="Aguilar W."/>
            <person name="Moore D."/>
            <person name="Tallon L.J."/>
            <person name="Sadzewicz L."/>
            <person name="Ott S."/>
            <person name="Zhao X."/>
            <person name="Nagaraj S."/>
            <person name="Vavikolanu K."/>
            <person name="Aluvathingal J."/>
            <person name="Nadendla S."/>
            <person name="Sichtig H."/>
        </authorList>
    </citation>
    <scope>NUCLEOTIDE SEQUENCE</scope>
    <source>
        <strain evidence="1">FDAARGOS_387</strain>
    </source>
</reference>
<sequence length="203" mass="23665">MDKIIDEMNKNIHKLKSDLKEHAVLENKIALSIFGDKVISWSKLRAYNLIPFYSELTGYKTDEMLTKEPKNKNNSYCYFGQSEIDKITSYNSRGVIEAEEYIISSGNHKVGIVKDFRGDFRVLTQLFFDSNGRYLECYSVTDDDEYFGYYYIYNDNNVSEIISVASNGLKPYVKLYLEYMDDGNLSRIYFKNDTKLVDVYSSN</sequence>